<evidence type="ECO:0000259" key="6">
    <source>
        <dbReference type="Pfam" id="PF00899"/>
    </source>
</evidence>
<dbReference type="Proteomes" id="UP000077628">
    <property type="component" value="Unassembled WGS sequence"/>
</dbReference>
<dbReference type="InterPro" id="IPR032865">
    <property type="entry name" value="Prok-E2_A"/>
</dbReference>
<evidence type="ECO:0000256" key="5">
    <source>
        <dbReference type="ARBA" id="ARBA00023049"/>
    </source>
</evidence>
<dbReference type="InterPro" id="IPR035985">
    <property type="entry name" value="Ubiquitin-activating_enz"/>
</dbReference>
<organism evidence="8 9">
    <name type="scientific">Methylomonas koyamae</name>
    <dbReference type="NCBI Taxonomy" id="702114"/>
    <lineage>
        <taxon>Bacteria</taxon>
        <taxon>Pseudomonadati</taxon>
        <taxon>Pseudomonadota</taxon>
        <taxon>Gammaproteobacteria</taxon>
        <taxon>Methylococcales</taxon>
        <taxon>Methylococcaceae</taxon>
        <taxon>Methylomonas</taxon>
    </lineage>
</organism>
<comment type="caution">
    <text evidence="8">The sequence shown here is derived from an EMBL/GenBank/DDBJ whole genome shotgun (WGS) entry which is preliminary data.</text>
</comment>
<name>A0A177NMH7_9GAMM</name>
<gene>
    <name evidence="8" type="ORF">A1355_04930</name>
</gene>
<dbReference type="Pfam" id="PF14464">
    <property type="entry name" value="Prok-JAB"/>
    <property type="match status" value="1"/>
</dbReference>
<accession>A0A177NMH7</accession>
<dbReference type="Pfam" id="PF14457">
    <property type="entry name" value="Prok-E2_A"/>
    <property type="match status" value="1"/>
</dbReference>
<evidence type="ECO:0000256" key="2">
    <source>
        <dbReference type="ARBA" id="ARBA00022723"/>
    </source>
</evidence>
<dbReference type="EMBL" id="LUUK01000162">
    <property type="protein sequence ID" value="OAI19061.1"/>
    <property type="molecule type" value="Genomic_DNA"/>
</dbReference>
<dbReference type="OrthoDB" id="5470925at2"/>
<dbReference type="STRING" id="702114.A1355_04930"/>
<evidence type="ECO:0000313" key="9">
    <source>
        <dbReference type="Proteomes" id="UP000077628"/>
    </source>
</evidence>
<keyword evidence="1" id="KW-0645">Protease</keyword>
<evidence type="ECO:0000256" key="1">
    <source>
        <dbReference type="ARBA" id="ARBA00022670"/>
    </source>
</evidence>
<dbReference type="GO" id="GO:0008641">
    <property type="term" value="F:ubiquitin-like modifier activating enzyme activity"/>
    <property type="evidence" value="ECO:0007669"/>
    <property type="project" value="InterPro"/>
</dbReference>
<protein>
    <submittedName>
        <fullName evidence="8">Thiamine biosynthesis protein ThiF</fullName>
    </submittedName>
</protein>
<keyword evidence="5" id="KW-0482">Metalloprotease</keyword>
<keyword evidence="9" id="KW-1185">Reference proteome</keyword>
<evidence type="ECO:0000256" key="4">
    <source>
        <dbReference type="ARBA" id="ARBA00022833"/>
    </source>
</evidence>
<dbReference type="GO" id="GO:0006508">
    <property type="term" value="P:proteolysis"/>
    <property type="evidence" value="ECO:0007669"/>
    <property type="project" value="UniProtKB-KW"/>
</dbReference>
<dbReference type="Gene3D" id="3.40.50.720">
    <property type="entry name" value="NAD(P)-binding Rossmann-like Domain"/>
    <property type="match status" value="1"/>
</dbReference>
<keyword evidence="4" id="KW-0862">Zinc</keyword>
<dbReference type="InterPro" id="IPR000594">
    <property type="entry name" value="ThiF_NAD_FAD-bd"/>
</dbReference>
<dbReference type="InterPro" id="IPR028090">
    <property type="entry name" value="JAB_dom_prok"/>
</dbReference>
<dbReference type="Gene3D" id="3.40.140.10">
    <property type="entry name" value="Cytidine Deaminase, domain 2"/>
    <property type="match status" value="1"/>
</dbReference>
<feature type="domain" description="JAB" evidence="7">
    <location>
        <begin position="620"/>
        <end position="726"/>
    </location>
</feature>
<proteinExistence type="predicted"/>
<evidence type="ECO:0000259" key="7">
    <source>
        <dbReference type="Pfam" id="PF14464"/>
    </source>
</evidence>
<dbReference type="GO" id="GO:0046872">
    <property type="term" value="F:metal ion binding"/>
    <property type="evidence" value="ECO:0007669"/>
    <property type="project" value="UniProtKB-KW"/>
</dbReference>
<dbReference type="SUPFAM" id="SSF69572">
    <property type="entry name" value="Activating enzymes of the ubiquitin-like proteins"/>
    <property type="match status" value="1"/>
</dbReference>
<evidence type="ECO:0000256" key="3">
    <source>
        <dbReference type="ARBA" id="ARBA00022801"/>
    </source>
</evidence>
<dbReference type="GO" id="GO:0008237">
    <property type="term" value="F:metallopeptidase activity"/>
    <property type="evidence" value="ECO:0007669"/>
    <property type="project" value="UniProtKB-KW"/>
</dbReference>
<keyword evidence="2" id="KW-0479">Metal-binding</keyword>
<dbReference type="AlphaFoldDB" id="A0A177NMH7"/>
<dbReference type="Pfam" id="PF00899">
    <property type="entry name" value="ThiF"/>
    <property type="match status" value="1"/>
</dbReference>
<sequence>MKPIFEDAIMQLQRHHGLQICNVTEDDTTCIVDVNIKVPLPSRAKVNGKSVTGVLAVEPCVICFTKDWPLKAPSIKLRKDFPLNLPHINPHKPGHLVSPCLFEGSLDEMLHRFGLDRIVDQLIEWLRSAAADQLINMEQGWEPTRRDDCPGTIVFSAEKAIAEVPMDGTILTVNGFYVSVDDHVHGYSELLPKEANFTQNICEINTGKVVSGNIQMFLARAVDAARFPQIVSTYQPESVHDLDSLKTRAQELGIDIDTLLEKLDTYYRCSVMQVDQDCRSWSQGLLAFVVLLVQRPAQIVGSPGRDVELLPYLIRYELSSNPLAERKAEVTPAFHTHILSPALLTKASGIDPVNTSIPIVLLGCGSLGSKVALHMGRAGFGKLTFVDNESLSPHNLARHAVIKNPSVYLPKVESMQDAFRQLSHNNTRGFDEDITQVLLQRDHFNEVIGCESGVILDTTASLKVLVAETMSEQLDSSSMRLIRSSMYGQGRCTVIMLEGSDRSCRVDDLVSYLFDQCRENVTLRQAINGERSDPTRLFVGDNCRSLTTLMPDSKVSKAAALVTEQIQNWLADGLPTEGHLIFGVEEPNKIGIRWFDIVVEPSIVLEVNDDGGWHIRVLNHVAQAIDKDARHWGNIETGGAILGHVDFQTKTIILAGLVFAPLDSVREPLRFVLGTEGLISALRQANEDSIGYLMFVGTWHSHPMGGSHSGIDKATLLKIAQDAGGLPAVSLIWTPSGFNCAVERW</sequence>
<evidence type="ECO:0000313" key="8">
    <source>
        <dbReference type="EMBL" id="OAI19061.1"/>
    </source>
</evidence>
<keyword evidence="3" id="KW-0378">Hydrolase</keyword>
<feature type="domain" description="THIF-type NAD/FAD binding fold" evidence="6">
    <location>
        <begin position="358"/>
        <end position="461"/>
    </location>
</feature>
<reference evidence="9" key="1">
    <citation type="submission" date="2016-03" db="EMBL/GenBank/DDBJ databases">
        <authorList>
            <person name="Heylen K."/>
            <person name="De Vos P."/>
            <person name="Vekeman B."/>
        </authorList>
    </citation>
    <scope>NUCLEOTIDE SEQUENCE [LARGE SCALE GENOMIC DNA]</scope>
    <source>
        <strain evidence="9">R-45383</strain>
    </source>
</reference>